<evidence type="ECO:0000256" key="5">
    <source>
        <dbReference type="ARBA" id="ARBA00012780"/>
    </source>
</evidence>
<dbReference type="OrthoDB" id="68336at2759"/>
<evidence type="ECO:0000256" key="17">
    <source>
        <dbReference type="ARBA" id="ARBA00042373"/>
    </source>
</evidence>
<keyword evidence="6" id="KW-1003">Cell membrane</keyword>
<proteinExistence type="inferred from homology"/>
<dbReference type="GO" id="GO:0005886">
    <property type="term" value="C:plasma membrane"/>
    <property type="evidence" value="ECO:0007669"/>
    <property type="project" value="UniProtKB-SubCell"/>
</dbReference>
<name>A0A6J3M6J6_9PEZI</name>
<evidence type="ECO:0000256" key="19">
    <source>
        <dbReference type="RuleBase" id="RU004335"/>
    </source>
</evidence>
<reference evidence="23" key="3">
    <citation type="submission" date="2025-08" db="UniProtKB">
        <authorList>
            <consortium name="RefSeq"/>
        </authorList>
    </citation>
    <scope>IDENTIFICATION</scope>
    <source>
        <strain evidence="23">CBS 342.82</strain>
    </source>
</reference>
<comment type="catalytic activity">
    <reaction evidence="1">
        <text>Hydrolysis of (1-&gt;3)-beta-D-glucosidic linkages in (1-&gt;3)-beta-D-glucans.</text>
        <dbReference type="EC" id="3.2.1.39"/>
    </reaction>
</comment>
<dbReference type="InterPro" id="IPR017853">
    <property type="entry name" value="GH"/>
</dbReference>
<dbReference type="Proteomes" id="UP000504637">
    <property type="component" value="Unplaced"/>
</dbReference>
<keyword evidence="21" id="KW-1133">Transmembrane helix</keyword>
<dbReference type="SUPFAM" id="SSF51445">
    <property type="entry name" value="(Trans)glycosidases"/>
    <property type="match status" value="1"/>
</dbReference>
<keyword evidence="9" id="KW-0732">Signal</keyword>
<evidence type="ECO:0000256" key="2">
    <source>
        <dbReference type="ARBA" id="ARBA00004191"/>
    </source>
</evidence>
<evidence type="ECO:0000256" key="10">
    <source>
        <dbReference type="ARBA" id="ARBA00022801"/>
    </source>
</evidence>
<dbReference type="EC" id="3.2.1.39" evidence="5"/>
<evidence type="ECO:0000256" key="1">
    <source>
        <dbReference type="ARBA" id="ARBA00000382"/>
    </source>
</evidence>
<dbReference type="PANTHER" id="PTHR16631">
    <property type="entry name" value="GLUCAN 1,3-BETA-GLUCOSIDASE"/>
    <property type="match status" value="1"/>
</dbReference>
<evidence type="ECO:0000256" key="16">
    <source>
        <dbReference type="ARBA" id="ARBA00037649"/>
    </source>
</evidence>
<evidence type="ECO:0000256" key="7">
    <source>
        <dbReference type="ARBA" id="ARBA00022512"/>
    </source>
</evidence>
<dbReference type="GO" id="GO:0071555">
    <property type="term" value="P:cell wall organization"/>
    <property type="evidence" value="ECO:0007669"/>
    <property type="project" value="UniProtKB-KW"/>
</dbReference>
<evidence type="ECO:0000256" key="15">
    <source>
        <dbReference type="ARBA" id="ARBA00023326"/>
    </source>
</evidence>
<dbReference type="Gene3D" id="3.20.20.80">
    <property type="entry name" value="Glycosidases"/>
    <property type="match status" value="2"/>
</dbReference>
<feature type="non-terminal residue" evidence="23">
    <location>
        <position position="1"/>
    </location>
</feature>
<evidence type="ECO:0000256" key="4">
    <source>
        <dbReference type="ARBA" id="ARBA00008773"/>
    </source>
</evidence>
<evidence type="ECO:0000256" key="9">
    <source>
        <dbReference type="ARBA" id="ARBA00022729"/>
    </source>
</evidence>
<dbReference type="GO" id="GO:0009986">
    <property type="term" value="C:cell surface"/>
    <property type="evidence" value="ECO:0007669"/>
    <property type="project" value="TreeGrafter"/>
</dbReference>
<evidence type="ECO:0000256" key="20">
    <source>
        <dbReference type="SAM" id="MobiDB-lite"/>
    </source>
</evidence>
<feature type="transmembrane region" description="Helical" evidence="21">
    <location>
        <begin position="20"/>
        <end position="42"/>
    </location>
</feature>
<comment type="function">
    <text evidence="16">Glucanases play a role in cell expansion during growth, in cell-cell fusion during mating, and in spore release during sporulation. This enzyme may be involved in beta-glucan degradation. Active on laminarin and lichenan.</text>
</comment>
<evidence type="ECO:0000256" key="8">
    <source>
        <dbReference type="ARBA" id="ARBA00022525"/>
    </source>
</evidence>
<comment type="subcellular location">
    <subcellularLocation>
        <location evidence="3">Cell membrane</location>
        <topology evidence="3">Single-pass type II membrane protein</topology>
    </subcellularLocation>
    <subcellularLocation>
        <location evidence="2">Secreted</location>
        <location evidence="2">Cell wall</location>
    </subcellularLocation>
</comment>
<feature type="non-terminal residue" evidence="23">
    <location>
        <position position="401"/>
    </location>
</feature>
<keyword evidence="21" id="KW-0812">Transmembrane</keyword>
<keyword evidence="8" id="KW-0964">Secreted</keyword>
<keyword evidence="13" id="KW-0119">Carbohydrate metabolism</keyword>
<reference evidence="23" key="1">
    <citation type="submission" date="2020-01" db="EMBL/GenBank/DDBJ databases">
        <authorList>
            <consortium name="DOE Joint Genome Institute"/>
            <person name="Haridas S."/>
            <person name="Albert R."/>
            <person name="Binder M."/>
            <person name="Bloem J."/>
            <person name="Labutti K."/>
            <person name="Salamov A."/>
            <person name="Andreopoulos B."/>
            <person name="Baker S.E."/>
            <person name="Barry K."/>
            <person name="Bills G."/>
            <person name="Bluhm B.H."/>
            <person name="Cannon C."/>
            <person name="Castanera R."/>
            <person name="Culley D.E."/>
            <person name="Daum C."/>
            <person name="Ezra D."/>
            <person name="Gonzalez J.B."/>
            <person name="Henrissat B."/>
            <person name="Kuo A."/>
            <person name="Liang C."/>
            <person name="Lipzen A."/>
            <person name="Lutzoni F."/>
            <person name="Magnuson J."/>
            <person name="Mondo S."/>
            <person name="Nolan M."/>
            <person name="Ohm R."/>
            <person name="Pangilinan J."/>
            <person name="Park H.-J."/>
            <person name="Ramirez L."/>
            <person name="Alfaro M."/>
            <person name="Sun H."/>
            <person name="Tritt A."/>
            <person name="Yoshinaga Y."/>
            <person name="Zwiers L.-H."/>
            <person name="Turgeon B.G."/>
            <person name="Goodwin S.B."/>
            <person name="Spatafora J.W."/>
            <person name="Crous P.W."/>
            <person name="Grigoriev I.V."/>
        </authorList>
    </citation>
    <scope>NUCLEOTIDE SEQUENCE</scope>
    <source>
        <strain evidence="23">CBS 342.82</strain>
    </source>
</reference>
<organism evidence="23">
    <name type="scientific">Dissoconium aciculare CBS 342.82</name>
    <dbReference type="NCBI Taxonomy" id="1314786"/>
    <lineage>
        <taxon>Eukaryota</taxon>
        <taxon>Fungi</taxon>
        <taxon>Dikarya</taxon>
        <taxon>Ascomycota</taxon>
        <taxon>Pezizomycotina</taxon>
        <taxon>Dothideomycetes</taxon>
        <taxon>Dothideomycetidae</taxon>
        <taxon>Mycosphaerellales</taxon>
        <taxon>Dissoconiaceae</taxon>
        <taxon>Dissoconium</taxon>
    </lineage>
</organism>
<sequence>QEKSEWLKQQSSGQKRLRWLVGVGIAVIVVLAIAGGIVGGVLGSRKASQSNGDGNSGGVTVSQGSSQGLWDMNTREIKAVMGNKNFHKVFPTMDYTPLNAQYPACLTNPPDQNNVTLDIAILSQLTPAVRLYGTDCNQTAMVLEAIDRLGMSSSMKVWLGVYLDGNTTTNERQVEQMYGILDKYPSSRFAGIIVGNEVLFGKYLTVTQLATQLQAVRTKLATMKIELTVSTADLGEAWKNNPDLASSSDIVMANVHPFFAGVKAEQGTSWAWTYWQSIVALPGLKTGTVGGSSYPKRMIGEIGWPTQGGHHCGGQDANYGCVTSDDGAVASIANLNTFMSDWVCAALTNGTNYFWFEAFDEQWKHRFDTPANNWEPYWGLMDHNRNLKKGLVIPDCGGRTV</sequence>
<evidence type="ECO:0000256" key="13">
    <source>
        <dbReference type="ARBA" id="ARBA00023277"/>
    </source>
</evidence>
<keyword evidence="10 23" id="KW-0378">Hydrolase</keyword>
<evidence type="ECO:0000313" key="23">
    <source>
        <dbReference type="RefSeq" id="XP_033459533.1"/>
    </source>
</evidence>
<keyword evidence="22" id="KW-1185">Reference proteome</keyword>
<keyword evidence="11 21" id="KW-0472">Membrane</keyword>
<keyword evidence="14" id="KW-0961">Cell wall biogenesis/degradation</keyword>
<dbReference type="GO" id="GO:0005576">
    <property type="term" value="C:extracellular region"/>
    <property type="evidence" value="ECO:0007669"/>
    <property type="project" value="TreeGrafter"/>
</dbReference>
<reference evidence="23" key="2">
    <citation type="submission" date="2020-04" db="EMBL/GenBank/DDBJ databases">
        <authorList>
            <consortium name="NCBI Genome Project"/>
        </authorList>
    </citation>
    <scope>NUCLEOTIDE SEQUENCE</scope>
    <source>
        <strain evidence="23">CBS 342.82</strain>
    </source>
</reference>
<dbReference type="GO" id="GO:0009277">
    <property type="term" value="C:fungal-type cell wall"/>
    <property type="evidence" value="ECO:0007669"/>
    <property type="project" value="TreeGrafter"/>
</dbReference>
<evidence type="ECO:0000256" key="3">
    <source>
        <dbReference type="ARBA" id="ARBA00004401"/>
    </source>
</evidence>
<evidence type="ECO:0000313" key="22">
    <source>
        <dbReference type="Proteomes" id="UP000504637"/>
    </source>
</evidence>
<keyword evidence="15" id="KW-0624">Polysaccharide degradation</keyword>
<dbReference type="InterPro" id="IPR050732">
    <property type="entry name" value="Beta-glucan_modifiers"/>
</dbReference>
<evidence type="ECO:0000256" key="14">
    <source>
        <dbReference type="ARBA" id="ARBA00023316"/>
    </source>
</evidence>
<keyword evidence="12" id="KW-0325">Glycoprotein</keyword>
<dbReference type="InterPro" id="IPR000490">
    <property type="entry name" value="Glyco_hydro_17"/>
</dbReference>
<dbReference type="RefSeq" id="XP_033459533.1">
    <property type="nucleotide sequence ID" value="XM_033600447.1"/>
</dbReference>
<dbReference type="GO" id="GO:0042973">
    <property type="term" value="F:glucan endo-1,3-beta-D-glucosidase activity"/>
    <property type="evidence" value="ECO:0007669"/>
    <property type="project" value="UniProtKB-EC"/>
</dbReference>
<comment type="similarity">
    <text evidence="4 19">Belongs to the glycosyl hydrolase 17 family.</text>
</comment>
<dbReference type="PANTHER" id="PTHR16631:SF17">
    <property type="entry name" value="GLUCAN ENDO-1,3-BETA-GLUCOSIDASE BTGC"/>
    <property type="match status" value="1"/>
</dbReference>
<evidence type="ECO:0000256" key="21">
    <source>
        <dbReference type="SAM" id="Phobius"/>
    </source>
</evidence>
<dbReference type="GO" id="GO:0000272">
    <property type="term" value="P:polysaccharide catabolic process"/>
    <property type="evidence" value="ECO:0007669"/>
    <property type="project" value="UniProtKB-KW"/>
</dbReference>
<dbReference type="GeneID" id="54358247"/>
<dbReference type="AlphaFoldDB" id="A0A6J3M6J6"/>
<evidence type="ECO:0000256" key="6">
    <source>
        <dbReference type="ARBA" id="ARBA00022475"/>
    </source>
</evidence>
<gene>
    <name evidence="23" type="ORF">K489DRAFT_302203</name>
</gene>
<evidence type="ECO:0000256" key="12">
    <source>
        <dbReference type="ARBA" id="ARBA00023180"/>
    </source>
</evidence>
<evidence type="ECO:0000256" key="18">
    <source>
        <dbReference type="ARBA" id="ARBA00043078"/>
    </source>
</evidence>
<accession>A0A6J3M6J6</accession>
<feature type="region of interest" description="Disordered" evidence="20">
    <location>
        <begin position="45"/>
        <end position="66"/>
    </location>
</feature>
<evidence type="ECO:0000256" key="11">
    <source>
        <dbReference type="ARBA" id="ARBA00023136"/>
    </source>
</evidence>
<protein>
    <recommendedName>
        <fullName evidence="5">glucan endo-1,3-beta-D-glucosidase</fullName>
        <ecNumber evidence="5">3.2.1.39</ecNumber>
    </recommendedName>
    <alternativeName>
        <fullName evidence="18">Endo-1,3-beta-glucanase btgC</fullName>
    </alternativeName>
    <alternativeName>
        <fullName evidence="17">Laminarinase btgC</fullName>
    </alternativeName>
</protein>
<dbReference type="Pfam" id="PF00332">
    <property type="entry name" value="Glyco_hydro_17"/>
    <property type="match status" value="1"/>
</dbReference>
<keyword evidence="7" id="KW-0134">Cell wall</keyword>